<comment type="caution">
    <text evidence="3">The sequence shown here is derived from an EMBL/GenBank/DDBJ whole genome shotgun (WGS) entry which is preliminary data.</text>
</comment>
<feature type="transmembrane region" description="Helical" evidence="1">
    <location>
        <begin position="281"/>
        <end position="300"/>
    </location>
</feature>
<dbReference type="InterPro" id="IPR002656">
    <property type="entry name" value="Acyl_transf_3_dom"/>
</dbReference>
<feature type="transmembrane region" description="Helical" evidence="1">
    <location>
        <begin position="187"/>
        <end position="205"/>
    </location>
</feature>
<protein>
    <submittedName>
        <fullName evidence="3">Acyltransferase</fullName>
    </submittedName>
</protein>
<sequence>MDCCYRCKRIPSVVNFKNYSQDKENVMKQRIVYIDNLKALAIFTVVIGHVFYFTWNKYNDNVWNNFISVYNMPLFFFLSGMFAKEGLSLKHIGRKAKQLLIPTATIGGTYAYFNNGIHDYLFGGAHFGYWFLPTLFIMFIFFYVRCQIAKLFFNNKSVKSILLLDLLYMFGVWGITKVLAHYIPENIYNLLCFNQITNYVLFFWGGFLTWKNKEKISSMVKMKLDVIYALCFLIFGVGFYFCYYSGYETTGLFRKIMALFTIPLLLILFRKITFNEKIQKICSYVGTHSLEIYVLQYFFLPTTYSLGNSVMGGVNCLALALLESVLVIILCVTLIKIIDINKYLNLIFFGK</sequence>
<keyword evidence="3" id="KW-0808">Transferase</keyword>
<dbReference type="AlphaFoldDB" id="A0A412HDS5"/>
<feature type="transmembrane region" description="Helical" evidence="1">
    <location>
        <begin position="252"/>
        <end position="269"/>
    </location>
</feature>
<keyword evidence="3" id="KW-0012">Acyltransferase</keyword>
<keyword evidence="1" id="KW-1133">Transmembrane helix</keyword>
<accession>A0A412HDS5</accession>
<dbReference type="PANTHER" id="PTHR37312">
    <property type="entry name" value="MEMBRANE-BOUND ACYLTRANSFERASE YKRP-RELATED"/>
    <property type="match status" value="1"/>
</dbReference>
<feature type="transmembrane region" description="Helical" evidence="1">
    <location>
        <begin position="158"/>
        <end position="175"/>
    </location>
</feature>
<dbReference type="Proteomes" id="UP000283872">
    <property type="component" value="Unassembled WGS sequence"/>
</dbReference>
<feature type="domain" description="Acyltransferase 3" evidence="2">
    <location>
        <begin position="32"/>
        <end position="333"/>
    </location>
</feature>
<dbReference type="PANTHER" id="PTHR37312:SF1">
    <property type="entry name" value="MEMBRANE-BOUND ACYLTRANSFERASE YKRP-RELATED"/>
    <property type="match status" value="1"/>
</dbReference>
<evidence type="ECO:0000259" key="2">
    <source>
        <dbReference type="Pfam" id="PF01757"/>
    </source>
</evidence>
<feature type="transmembrane region" description="Helical" evidence="1">
    <location>
        <begin position="127"/>
        <end position="146"/>
    </location>
</feature>
<gene>
    <name evidence="3" type="ORF">DWY11_09835</name>
</gene>
<feature type="transmembrane region" description="Helical" evidence="1">
    <location>
        <begin position="226"/>
        <end position="246"/>
    </location>
</feature>
<dbReference type="GO" id="GO:0016747">
    <property type="term" value="F:acyltransferase activity, transferring groups other than amino-acyl groups"/>
    <property type="evidence" value="ECO:0007669"/>
    <property type="project" value="InterPro"/>
</dbReference>
<dbReference type="Pfam" id="PF01757">
    <property type="entry name" value="Acyl_transf_3"/>
    <property type="match status" value="1"/>
</dbReference>
<dbReference type="InterPro" id="IPR052734">
    <property type="entry name" value="Nod_factor_acetyltransferase"/>
</dbReference>
<feature type="transmembrane region" description="Helical" evidence="1">
    <location>
        <begin position="37"/>
        <end position="55"/>
    </location>
</feature>
<name>A0A412HDS5_9BACT</name>
<proteinExistence type="predicted"/>
<keyword evidence="1" id="KW-0472">Membrane</keyword>
<evidence type="ECO:0000313" key="4">
    <source>
        <dbReference type="Proteomes" id="UP000283872"/>
    </source>
</evidence>
<evidence type="ECO:0000256" key="1">
    <source>
        <dbReference type="SAM" id="Phobius"/>
    </source>
</evidence>
<feature type="transmembrane region" description="Helical" evidence="1">
    <location>
        <begin position="312"/>
        <end position="335"/>
    </location>
</feature>
<dbReference type="EMBL" id="QRVA01000023">
    <property type="protein sequence ID" value="RGS14830.1"/>
    <property type="molecule type" value="Genomic_DNA"/>
</dbReference>
<organism evidence="3 4">
    <name type="scientific">Segatella copri</name>
    <dbReference type="NCBI Taxonomy" id="165179"/>
    <lineage>
        <taxon>Bacteria</taxon>
        <taxon>Pseudomonadati</taxon>
        <taxon>Bacteroidota</taxon>
        <taxon>Bacteroidia</taxon>
        <taxon>Bacteroidales</taxon>
        <taxon>Prevotellaceae</taxon>
        <taxon>Segatella</taxon>
    </lineage>
</organism>
<evidence type="ECO:0000313" key="3">
    <source>
        <dbReference type="EMBL" id="RGS14830.1"/>
    </source>
</evidence>
<keyword evidence="1" id="KW-0812">Transmembrane</keyword>
<reference evidence="3 4" key="1">
    <citation type="submission" date="2018-08" db="EMBL/GenBank/DDBJ databases">
        <title>A genome reference for cultivated species of the human gut microbiota.</title>
        <authorList>
            <person name="Zou Y."/>
            <person name="Xue W."/>
            <person name="Luo G."/>
        </authorList>
    </citation>
    <scope>NUCLEOTIDE SEQUENCE [LARGE SCALE GENOMIC DNA]</scope>
    <source>
        <strain evidence="3 4">AF24-12</strain>
    </source>
</reference>